<proteinExistence type="predicted"/>
<dbReference type="Proteomes" id="UP001148482">
    <property type="component" value="Unassembled WGS sequence"/>
</dbReference>
<dbReference type="RefSeq" id="WP_266069567.1">
    <property type="nucleotide sequence ID" value="NZ_JAPJDA010000013.1"/>
</dbReference>
<feature type="chain" id="PRO_5040893839" description="Collagen-like protein" evidence="1">
    <location>
        <begin position="20"/>
        <end position="170"/>
    </location>
</feature>
<dbReference type="AlphaFoldDB" id="A0A9X3I0W8"/>
<dbReference type="EMBL" id="JAPJDA010000013">
    <property type="protein sequence ID" value="MCX2838296.1"/>
    <property type="molecule type" value="Genomic_DNA"/>
</dbReference>
<comment type="caution">
    <text evidence="2">The sequence shown here is derived from an EMBL/GenBank/DDBJ whole genome shotgun (WGS) entry which is preliminary data.</text>
</comment>
<feature type="signal peptide" evidence="1">
    <location>
        <begin position="1"/>
        <end position="19"/>
    </location>
</feature>
<name>A0A9X3I0W8_9FLAO</name>
<sequence>MKKIFFLFALVSFSLTSCSDDGEVGPQGPPGQPGVNILGQTFGDLTARNFTFDSDFNLYNHFFQIPADVEIYESDAILAYRLEVIDNVETWNLLPKSYFLEDGRIIQYSFNHTDEDVEVLITGNFDLETLSEDYLQNQYFKFVVVPSEFIDEMSIDISDHDAVMQALDIQ</sequence>
<evidence type="ECO:0000313" key="2">
    <source>
        <dbReference type="EMBL" id="MCX2838296.1"/>
    </source>
</evidence>
<evidence type="ECO:0000313" key="3">
    <source>
        <dbReference type="Proteomes" id="UP001148482"/>
    </source>
</evidence>
<keyword evidence="3" id="KW-1185">Reference proteome</keyword>
<dbReference type="PROSITE" id="PS51257">
    <property type="entry name" value="PROKAR_LIPOPROTEIN"/>
    <property type="match status" value="1"/>
</dbReference>
<evidence type="ECO:0000256" key="1">
    <source>
        <dbReference type="SAM" id="SignalP"/>
    </source>
</evidence>
<accession>A0A9X3I0W8</accession>
<reference evidence="2" key="1">
    <citation type="submission" date="2022-11" db="EMBL/GenBank/DDBJ databases">
        <title>Salinimicrobium profundisediminis sp. nov., isolated from deep-sea sediment of the Mariana Trench.</title>
        <authorList>
            <person name="Fu H."/>
        </authorList>
    </citation>
    <scope>NUCLEOTIDE SEQUENCE</scope>
    <source>
        <strain evidence="2">MT39</strain>
    </source>
</reference>
<organism evidence="2 3">
    <name type="scientific">Salinimicrobium profundisediminis</name>
    <dbReference type="NCBI Taxonomy" id="2994553"/>
    <lineage>
        <taxon>Bacteria</taxon>
        <taxon>Pseudomonadati</taxon>
        <taxon>Bacteroidota</taxon>
        <taxon>Flavobacteriia</taxon>
        <taxon>Flavobacteriales</taxon>
        <taxon>Flavobacteriaceae</taxon>
        <taxon>Salinimicrobium</taxon>
    </lineage>
</organism>
<gene>
    <name evidence="2" type="ORF">OQ279_09030</name>
</gene>
<protein>
    <recommendedName>
        <fullName evidence="4">Collagen-like protein</fullName>
    </recommendedName>
</protein>
<keyword evidence="1" id="KW-0732">Signal</keyword>
<evidence type="ECO:0008006" key="4">
    <source>
        <dbReference type="Google" id="ProtNLM"/>
    </source>
</evidence>